<evidence type="ECO:0000256" key="1">
    <source>
        <dbReference type="ARBA" id="ARBA00023002"/>
    </source>
</evidence>
<comment type="caution">
    <text evidence="3">The sequence shown here is derived from an EMBL/GenBank/DDBJ whole genome shotgun (WGS) entry which is preliminary data.</text>
</comment>
<dbReference type="EMBL" id="AZRL01000022">
    <property type="protein sequence ID" value="PNR95061.1"/>
    <property type="molecule type" value="Genomic_DNA"/>
</dbReference>
<dbReference type="AlphaFoldDB" id="A0A2K1NX00"/>
<proteinExistence type="predicted"/>
<evidence type="ECO:0000259" key="2">
    <source>
        <dbReference type="Pfam" id="PF02775"/>
    </source>
</evidence>
<reference evidence="3 4" key="1">
    <citation type="submission" date="2013-12" db="EMBL/GenBank/DDBJ databases">
        <title>Comparative genomics of Petrotoga isolates.</title>
        <authorList>
            <person name="Nesbo C.L."/>
            <person name="Charchuk R."/>
            <person name="Chow K."/>
        </authorList>
    </citation>
    <scope>NUCLEOTIDE SEQUENCE [LARGE SCALE GENOMIC DNA]</scope>
    <source>
        <strain evidence="3 4">DSM 13574</strain>
    </source>
</reference>
<accession>A0A2K1NX00</accession>
<dbReference type="Pfam" id="PF02775">
    <property type="entry name" value="TPP_enzyme_C"/>
    <property type="match status" value="1"/>
</dbReference>
<evidence type="ECO:0000313" key="4">
    <source>
        <dbReference type="Proteomes" id="UP000236434"/>
    </source>
</evidence>
<dbReference type="OrthoDB" id="9775140at2"/>
<dbReference type="RefSeq" id="WP_103067723.1">
    <property type="nucleotide sequence ID" value="NZ_AZRL01000022.1"/>
</dbReference>
<dbReference type="SUPFAM" id="SSF52518">
    <property type="entry name" value="Thiamin diphosphate-binding fold (THDP-binding)"/>
    <property type="match status" value="1"/>
</dbReference>
<dbReference type="CDD" id="cd03375">
    <property type="entry name" value="TPP_OGFOR"/>
    <property type="match status" value="1"/>
</dbReference>
<evidence type="ECO:0000313" key="3">
    <source>
        <dbReference type="EMBL" id="PNR95061.1"/>
    </source>
</evidence>
<dbReference type="PANTHER" id="PTHR48084:SF1">
    <property type="entry name" value="2-OXOGLUTARATE SYNTHASE SUBUNIT KORB"/>
    <property type="match status" value="1"/>
</dbReference>
<gene>
    <name evidence="3" type="ORF">X929_09445</name>
</gene>
<name>A0A2K1NX00_9BACT</name>
<organism evidence="3 4">
    <name type="scientific">Petrotoga olearia DSM 13574</name>
    <dbReference type="NCBI Taxonomy" id="1122955"/>
    <lineage>
        <taxon>Bacteria</taxon>
        <taxon>Thermotogati</taxon>
        <taxon>Thermotogota</taxon>
        <taxon>Thermotogae</taxon>
        <taxon>Petrotogales</taxon>
        <taxon>Petrotogaceae</taxon>
        <taxon>Petrotoga</taxon>
    </lineage>
</organism>
<dbReference type="GO" id="GO:0045333">
    <property type="term" value="P:cellular respiration"/>
    <property type="evidence" value="ECO:0007669"/>
    <property type="project" value="UniProtKB-ARBA"/>
</dbReference>
<dbReference type="GO" id="GO:0030976">
    <property type="term" value="F:thiamine pyrophosphate binding"/>
    <property type="evidence" value="ECO:0007669"/>
    <property type="project" value="InterPro"/>
</dbReference>
<dbReference type="InterPro" id="IPR029061">
    <property type="entry name" value="THDP-binding"/>
</dbReference>
<sequence length="277" mass="31128">MPTERYFKYLRKDRMTHVWCPGCGNGIIMKNFVEAVDNLSLDKNKVAVVSGIGCSSRVTGYLDFNTMHTLHGRAVAFATGVKLAKPEFNVVVMGGDGDILAIGGNHFIHACRRNMDLTVIIFNNSIYGMTGGQYSPETPPGTYASTSPYGNLENNFDAVNLAITSGATYVARSTVFHYMLSVKYIENALKHKGMSVVEIVTNCHTYYGRYNKMAESTQMLKYFKDNSIMWSRAKNMDENDLKDKIIIGEFLNVEKEGYVDRYEKLRKKLVSQEVSPK</sequence>
<dbReference type="Gene3D" id="3.40.50.970">
    <property type="match status" value="1"/>
</dbReference>
<protein>
    <submittedName>
        <fullName evidence="3">2-oxoacid ferredoxin oxidoreductase subunit beta</fullName>
    </submittedName>
</protein>
<dbReference type="PANTHER" id="PTHR48084">
    <property type="entry name" value="2-OXOGLUTARATE OXIDOREDUCTASE SUBUNIT KORB-RELATED"/>
    <property type="match status" value="1"/>
</dbReference>
<dbReference type="Proteomes" id="UP000236434">
    <property type="component" value="Unassembled WGS sequence"/>
</dbReference>
<keyword evidence="1" id="KW-0560">Oxidoreductase</keyword>
<dbReference type="GO" id="GO:0016625">
    <property type="term" value="F:oxidoreductase activity, acting on the aldehyde or oxo group of donors, iron-sulfur protein as acceptor"/>
    <property type="evidence" value="ECO:0007669"/>
    <property type="project" value="UniProtKB-ARBA"/>
</dbReference>
<dbReference type="InterPro" id="IPR011766">
    <property type="entry name" value="TPP_enzyme_TPP-bd"/>
</dbReference>
<feature type="domain" description="Thiamine pyrophosphate enzyme TPP-binding" evidence="2">
    <location>
        <begin position="52"/>
        <end position="199"/>
    </location>
</feature>
<dbReference type="InterPro" id="IPR051457">
    <property type="entry name" value="2-oxoacid:Fd_oxidoreductase"/>
</dbReference>